<protein>
    <submittedName>
        <fullName evidence="1">Uncharacterized protein</fullName>
    </submittedName>
</protein>
<sequence length="129" mass="14162">MSQFTCLLLATSHCSFHQCGHCASVDSTLRLILRSPISSLSAASRDYGSYEHHHIPGNKSRLAWSGSLDTRRLVACHFTDIFAAHRVGKVTIGMNPTCIAVVESTRQCQRIGAGPVLLYLNVFTTRLNC</sequence>
<evidence type="ECO:0000313" key="2">
    <source>
        <dbReference type="Proteomes" id="UP000053257"/>
    </source>
</evidence>
<gene>
    <name evidence="1" type="ORF">PHLGIDRAFT_269376</name>
</gene>
<dbReference type="HOGENOM" id="CLU_1949598_0_0_1"/>
<accession>A0A0C3S4H6</accession>
<dbReference type="Proteomes" id="UP000053257">
    <property type="component" value="Unassembled WGS sequence"/>
</dbReference>
<reference evidence="1 2" key="1">
    <citation type="journal article" date="2014" name="PLoS Genet.">
        <title>Analysis of the Phlebiopsis gigantea genome, transcriptome and secretome provides insight into its pioneer colonization strategies of wood.</title>
        <authorList>
            <person name="Hori C."/>
            <person name="Ishida T."/>
            <person name="Igarashi K."/>
            <person name="Samejima M."/>
            <person name="Suzuki H."/>
            <person name="Master E."/>
            <person name="Ferreira P."/>
            <person name="Ruiz-Duenas F.J."/>
            <person name="Held B."/>
            <person name="Canessa P."/>
            <person name="Larrondo L.F."/>
            <person name="Schmoll M."/>
            <person name="Druzhinina I.S."/>
            <person name="Kubicek C.P."/>
            <person name="Gaskell J.A."/>
            <person name="Kersten P."/>
            <person name="St John F."/>
            <person name="Glasner J."/>
            <person name="Sabat G."/>
            <person name="Splinter BonDurant S."/>
            <person name="Syed K."/>
            <person name="Yadav J."/>
            <person name="Mgbeahuruike A.C."/>
            <person name="Kovalchuk A."/>
            <person name="Asiegbu F.O."/>
            <person name="Lackner G."/>
            <person name="Hoffmeister D."/>
            <person name="Rencoret J."/>
            <person name="Gutierrez A."/>
            <person name="Sun H."/>
            <person name="Lindquist E."/>
            <person name="Barry K."/>
            <person name="Riley R."/>
            <person name="Grigoriev I.V."/>
            <person name="Henrissat B."/>
            <person name="Kues U."/>
            <person name="Berka R.M."/>
            <person name="Martinez A.T."/>
            <person name="Covert S.F."/>
            <person name="Blanchette R.A."/>
            <person name="Cullen D."/>
        </authorList>
    </citation>
    <scope>NUCLEOTIDE SEQUENCE [LARGE SCALE GENOMIC DNA]</scope>
    <source>
        <strain evidence="1 2">11061_1 CR5-6</strain>
    </source>
</reference>
<name>A0A0C3S4H6_PHLG1</name>
<dbReference type="AlphaFoldDB" id="A0A0C3S4H6"/>
<proteinExistence type="predicted"/>
<dbReference type="EMBL" id="KN840641">
    <property type="protein sequence ID" value="KIP02975.1"/>
    <property type="molecule type" value="Genomic_DNA"/>
</dbReference>
<keyword evidence="2" id="KW-1185">Reference proteome</keyword>
<organism evidence="1 2">
    <name type="scientific">Phlebiopsis gigantea (strain 11061_1 CR5-6)</name>
    <name type="common">White-rot fungus</name>
    <name type="synonym">Peniophora gigantea</name>
    <dbReference type="NCBI Taxonomy" id="745531"/>
    <lineage>
        <taxon>Eukaryota</taxon>
        <taxon>Fungi</taxon>
        <taxon>Dikarya</taxon>
        <taxon>Basidiomycota</taxon>
        <taxon>Agaricomycotina</taxon>
        <taxon>Agaricomycetes</taxon>
        <taxon>Polyporales</taxon>
        <taxon>Phanerochaetaceae</taxon>
        <taxon>Phlebiopsis</taxon>
    </lineage>
</organism>
<evidence type="ECO:0000313" key="1">
    <source>
        <dbReference type="EMBL" id="KIP02975.1"/>
    </source>
</evidence>